<dbReference type="GO" id="GO:0009244">
    <property type="term" value="P:lipopolysaccharide core region biosynthetic process"/>
    <property type="evidence" value="ECO:0007669"/>
    <property type="project" value="TreeGrafter"/>
</dbReference>
<comment type="catalytic activity">
    <reaction evidence="13">
        <text>a lipid A disaccharide + ATP = a lipid IVA + ADP + H(+)</text>
        <dbReference type="Rhea" id="RHEA:67840"/>
        <dbReference type="ChEBI" id="CHEBI:15378"/>
        <dbReference type="ChEBI" id="CHEBI:30616"/>
        <dbReference type="ChEBI" id="CHEBI:176343"/>
        <dbReference type="ChEBI" id="CHEBI:176425"/>
        <dbReference type="ChEBI" id="CHEBI:456216"/>
        <dbReference type="EC" id="2.7.1.130"/>
    </reaction>
</comment>
<dbReference type="OrthoDB" id="9766423at2"/>
<dbReference type="GO" id="GO:0009029">
    <property type="term" value="F:lipid-A 4'-kinase activity"/>
    <property type="evidence" value="ECO:0007669"/>
    <property type="project" value="UniProtKB-UniRule"/>
</dbReference>
<evidence type="ECO:0000256" key="10">
    <source>
        <dbReference type="ARBA" id="ARBA00022840"/>
    </source>
</evidence>
<comment type="similarity">
    <text evidence="13">Belongs to the LpxK family.</text>
</comment>
<keyword evidence="10 13" id="KW-0067">ATP-binding</keyword>
<evidence type="ECO:0000256" key="11">
    <source>
        <dbReference type="ARBA" id="ARBA00023098"/>
    </source>
</evidence>
<keyword evidence="11 13" id="KW-0443">Lipid metabolism</keyword>
<feature type="transmembrane region" description="Helical" evidence="14">
    <location>
        <begin position="6"/>
        <end position="28"/>
    </location>
</feature>
<keyword evidence="6 13" id="KW-0441">Lipid A biosynthesis</keyword>
<sequence length="327" mass="36528">MKRLDYYWDSLNPVAILLLPLSWLFRLVSWLRCQAYRMGLLITSELPVPVIVVGNITVGGTGKTPLVIWLARHLRDLGFTPGIISRGYGGQADEWPQPVTPQSDPTLVGDEPVLLASRTGCPVWVGPDRPRAARQLLSESDCDILISDDGLQHYRLRRDLEIVVVDGARGLGNGLSLPAGPLRERPARLNRVDMVIANGKSPLTEHRMTLVPGRLINLADPSHQVGLDYFAEQRVHALAGIGNPERFFDTLRSAGLELQTRPFPDHHRFTETEINPEDQLPVIVTEKDAVKCAPFAGRRHWYLEISAEPDPGTIQQLDKRIREFKNG</sequence>
<dbReference type="RefSeq" id="WP_046858536.1">
    <property type="nucleotide sequence ID" value="NZ_CP011412.1"/>
</dbReference>
<evidence type="ECO:0000256" key="13">
    <source>
        <dbReference type="HAMAP-Rule" id="MF_00409"/>
    </source>
</evidence>
<keyword evidence="16" id="KW-1185">Reference proteome</keyword>
<keyword evidence="5 13" id="KW-0444">Lipid biosynthesis</keyword>
<keyword evidence="7 13" id="KW-0808">Transferase</keyword>
<evidence type="ECO:0000256" key="9">
    <source>
        <dbReference type="ARBA" id="ARBA00022777"/>
    </source>
</evidence>
<dbReference type="EMBL" id="CP011412">
    <property type="protein sequence ID" value="AKH19600.1"/>
    <property type="molecule type" value="Genomic_DNA"/>
</dbReference>
<dbReference type="PANTHER" id="PTHR42724">
    <property type="entry name" value="TETRAACYLDISACCHARIDE 4'-KINASE"/>
    <property type="match status" value="1"/>
</dbReference>
<evidence type="ECO:0000256" key="4">
    <source>
        <dbReference type="ARBA" id="ARBA00016436"/>
    </source>
</evidence>
<protein>
    <recommendedName>
        <fullName evidence="4 13">Tetraacyldisaccharide 4'-kinase</fullName>
        <ecNumber evidence="3 13">2.7.1.130</ecNumber>
    </recommendedName>
    <alternativeName>
        <fullName evidence="12 13">Lipid A 4'-kinase</fullName>
    </alternativeName>
</protein>
<keyword evidence="14" id="KW-0472">Membrane</keyword>
<comment type="pathway">
    <text evidence="2 13">Glycolipid biosynthesis; lipid IV(A) biosynthesis; lipid IV(A) from (3R)-3-hydroxytetradecanoyl-[acyl-carrier-protein] and UDP-N-acetyl-alpha-D-glucosamine: step 6/6.</text>
</comment>
<dbReference type="EC" id="2.7.1.130" evidence="3 13"/>
<evidence type="ECO:0000256" key="3">
    <source>
        <dbReference type="ARBA" id="ARBA00012071"/>
    </source>
</evidence>
<evidence type="ECO:0000256" key="6">
    <source>
        <dbReference type="ARBA" id="ARBA00022556"/>
    </source>
</evidence>
<dbReference type="SUPFAM" id="SSF52540">
    <property type="entry name" value="P-loop containing nucleoside triphosphate hydrolases"/>
    <property type="match status" value="1"/>
</dbReference>
<name>A0A0F7JXU7_9GAMM</name>
<dbReference type="GO" id="GO:0005524">
    <property type="term" value="F:ATP binding"/>
    <property type="evidence" value="ECO:0007669"/>
    <property type="project" value="UniProtKB-UniRule"/>
</dbReference>
<evidence type="ECO:0000313" key="15">
    <source>
        <dbReference type="EMBL" id="AKH19600.1"/>
    </source>
</evidence>
<evidence type="ECO:0000256" key="14">
    <source>
        <dbReference type="SAM" id="Phobius"/>
    </source>
</evidence>
<evidence type="ECO:0000256" key="7">
    <source>
        <dbReference type="ARBA" id="ARBA00022679"/>
    </source>
</evidence>
<keyword evidence="8 13" id="KW-0547">Nucleotide-binding</keyword>
<dbReference type="Proteomes" id="UP000034410">
    <property type="component" value="Chromosome"/>
</dbReference>
<organism evidence="15 16">
    <name type="scientific">Sedimenticola thiotaurini</name>
    <dbReference type="NCBI Taxonomy" id="1543721"/>
    <lineage>
        <taxon>Bacteria</taxon>
        <taxon>Pseudomonadati</taxon>
        <taxon>Pseudomonadota</taxon>
        <taxon>Gammaproteobacteria</taxon>
        <taxon>Chromatiales</taxon>
        <taxon>Sedimenticolaceae</taxon>
        <taxon>Sedimenticola</taxon>
    </lineage>
</organism>
<evidence type="ECO:0000256" key="2">
    <source>
        <dbReference type="ARBA" id="ARBA00004870"/>
    </source>
</evidence>
<evidence type="ECO:0000256" key="8">
    <source>
        <dbReference type="ARBA" id="ARBA00022741"/>
    </source>
</evidence>
<dbReference type="PANTHER" id="PTHR42724:SF1">
    <property type="entry name" value="TETRAACYLDISACCHARIDE 4'-KINASE, MITOCHONDRIAL-RELATED"/>
    <property type="match status" value="1"/>
</dbReference>
<accession>A0A0F7JXU7</accession>
<evidence type="ECO:0000313" key="16">
    <source>
        <dbReference type="Proteomes" id="UP000034410"/>
    </source>
</evidence>
<evidence type="ECO:0000256" key="12">
    <source>
        <dbReference type="ARBA" id="ARBA00029757"/>
    </source>
</evidence>
<dbReference type="InterPro" id="IPR003758">
    <property type="entry name" value="LpxK"/>
</dbReference>
<dbReference type="InterPro" id="IPR027417">
    <property type="entry name" value="P-loop_NTPase"/>
</dbReference>
<evidence type="ECO:0000256" key="1">
    <source>
        <dbReference type="ARBA" id="ARBA00002274"/>
    </source>
</evidence>
<dbReference type="HAMAP" id="MF_00409">
    <property type="entry name" value="LpxK"/>
    <property type="match status" value="1"/>
</dbReference>
<keyword evidence="14" id="KW-0812">Transmembrane</keyword>
<proteinExistence type="inferred from homology"/>
<dbReference type="NCBIfam" id="TIGR00682">
    <property type="entry name" value="lpxK"/>
    <property type="match status" value="1"/>
</dbReference>
<keyword evidence="9 13" id="KW-0418">Kinase</keyword>
<dbReference type="PATRIC" id="fig|1543721.4.peg.765"/>
<dbReference type="GO" id="GO:0005886">
    <property type="term" value="C:plasma membrane"/>
    <property type="evidence" value="ECO:0007669"/>
    <property type="project" value="TreeGrafter"/>
</dbReference>
<dbReference type="AlphaFoldDB" id="A0A0F7JXU7"/>
<gene>
    <name evidence="13" type="primary">lpxK</name>
    <name evidence="15" type="ORF">AAY24_03650</name>
</gene>
<keyword evidence="14" id="KW-1133">Transmembrane helix</keyword>
<reference evidence="15 16" key="1">
    <citation type="journal article" date="2015" name="Genome Announc.">
        <title>Complete Genome Sequence of Sedimenticola thiotaurini Strain SIP-G1, a Polyphosphate- and Polyhydroxyalkanoate-Accumulating Sulfur-Oxidizing Gammaproteobacterium Isolated from Salt Marsh Sediments.</title>
        <authorList>
            <person name="Flood B.E."/>
            <person name="Jones D.S."/>
            <person name="Bailey J.V."/>
        </authorList>
    </citation>
    <scope>NUCLEOTIDE SEQUENCE [LARGE SCALE GENOMIC DNA]</scope>
    <source>
        <strain evidence="15 16">SIP-G1</strain>
    </source>
</reference>
<feature type="binding site" evidence="13">
    <location>
        <begin position="57"/>
        <end position="64"/>
    </location>
    <ligand>
        <name>ATP</name>
        <dbReference type="ChEBI" id="CHEBI:30616"/>
    </ligand>
</feature>
<dbReference type="Pfam" id="PF02606">
    <property type="entry name" value="LpxK"/>
    <property type="match status" value="1"/>
</dbReference>
<comment type="function">
    <text evidence="1 13">Transfers the gamma-phosphate of ATP to the 4'-position of a tetraacyldisaccharide 1-phosphate intermediate (termed DS-1-P) to form tetraacyldisaccharide 1,4'-bis-phosphate (lipid IVA).</text>
</comment>
<dbReference type="KEGG" id="seds:AAY24_03650"/>
<dbReference type="GO" id="GO:0009245">
    <property type="term" value="P:lipid A biosynthetic process"/>
    <property type="evidence" value="ECO:0007669"/>
    <property type="project" value="UniProtKB-UniRule"/>
</dbReference>
<evidence type="ECO:0000256" key="5">
    <source>
        <dbReference type="ARBA" id="ARBA00022516"/>
    </source>
</evidence>
<dbReference type="UniPathway" id="UPA00359">
    <property type="reaction ID" value="UER00482"/>
</dbReference>